<accession>A0ABP8W2N3</accession>
<feature type="transmembrane region" description="Helical" evidence="2">
    <location>
        <begin position="138"/>
        <end position="162"/>
    </location>
</feature>
<feature type="transmembrane region" description="Helical" evidence="2">
    <location>
        <begin position="92"/>
        <end position="117"/>
    </location>
</feature>
<organism evidence="3 4">
    <name type="scientific">Frondihabitans cladoniiphilus</name>
    <dbReference type="NCBI Taxonomy" id="715785"/>
    <lineage>
        <taxon>Bacteria</taxon>
        <taxon>Bacillati</taxon>
        <taxon>Actinomycetota</taxon>
        <taxon>Actinomycetes</taxon>
        <taxon>Micrococcales</taxon>
        <taxon>Microbacteriaceae</taxon>
        <taxon>Frondihabitans</taxon>
    </lineage>
</organism>
<feature type="transmembrane region" description="Helical" evidence="2">
    <location>
        <begin position="182"/>
        <end position="207"/>
    </location>
</feature>
<reference evidence="4" key="1">
    <citation type="journal article" date="2019" name="Int. J. Syst. Evol. Microbiol.">
        <title>The Global Catalogue of Microorganisms (GCM) 10K type strain sequencing project: providing services to taxonomists for standard genome sequencing and annotation.</title>
        <authorList>
            <consortium name="The Broad Institute Genomics Platform"/>
            <consortium name="The Broad Institute Genome Sequencing Center for Infectious Disease"/>
            <person name="Wu L."/>
            <person name="Ma J."/>
        </authorList>
    </citation>
    <scope>NUCLEOTIDE SEQUENCE [LARGE SCALE GENOMIC DNA]</scope>
    <source>
        <strain evidence="4">JCM 18956</strain>
    </source>
</reference>
<feature type="transmembrane region" description="Helical" evidence="2">
    <location>
        <begin position="50"/>
        <end position="72"/>
    </location>
</feature>
<keyword evidence="2" id="KW-1133">Transmembrane helix</keyword>
<evidence type="ECO:0000256" key="2">
    <source>
        <dbReference type="SAM" id="Phobius"/>
    </source>
</evidence>
<comment type="caution">
    <text evidence="3">The sequence shown here is derived from an EMBL/GenBank/DDBJ whole genome shotgun (WGS) entry which is preliminary data.</text>
</comment>
<protein>
    <submittedName>
        <fullName evidence="3">ABC transporter permease</fullName>
    </submittedName>
</protein>
<gene>
    <name evidence="3" type="ORF">GCM10025780_23730</name>
</gene>
<keyword evidence="2" id="KW-0812">Transmembrane</keyword>
<proteinExistence type="predicted"/>
<name>A0ABP8W2N3_9MICO</name>
<sequence length="301" mass="30722">MTTATTTTEPTGPATPAGVPARSHATLSRLTFGGILRSEWIKIRSLRSTFWCYLFIVIINVGFAALASWLVGAGRGRGPGSALSTAGGPAEAIGIITAGLTLSVLISAVLGALMITGEYGTGMIKSTLTADPRRFGAVFGKVLVFGISSFVIGLVSLVVAALVATPGLNHNNVSFDWSDGQFWLALIGGAGYIALVGLISFGLGAIIRSTAGGIAAGIGLVFILPIIGTIFSALTSVAWITNLIAFLPSNAGGKIYAYGAGTSSVKDGLITLDATQGLLVLLAWAVVLLAIATVTIKRRDA</sequence>
<dbReference type="PANTHER" id="PTHR37305">
    <property type="entry name" value="INTEGRAL MEMBRANE PROTEIN-RELATED"/>
    <property type="match status" value="1"/>
</dbReference>
<feature type="transmembrane region" description="Helical" evidence="2">
    <location>
        <begin position="214"/>
        <end position="240"/>
    </location>
</feature>
<keyword evidence="4" id="KW-1185">Reference proteome</keyword>
<feature type="region of interest" description="Disordered" evidence="1">
    <location>
        <begin position="1"/>
        <end position="21"/>
    </location>
</feature>
<dbReference type="PANTHER" id="PTHR37305:SF1">
    <property type="entry name" value="MEMBRANE PROTEIN"/>
    <property type="match status" value="1"/>
</dbReference>
<evidence type="ECO:0000256" key="1">
    <source>
        <dbReference type="SAM" id="MobiDB-lite"/>
    </source>
</evidence>
<dbReference type="EMBL" id="BAABLM010000004">
    <property type="protein sequence ID" value="GAA4678084.1"/>
    <property type="molecule type" value="Genomic_DNA"/>
</dbReference>
<evidence type="ECO:0000313" key="4">
    <source>
        <dbReference type="Proteomes" id="UP001501295"/>
    </source>
</evidence>
<dbReference type="RefSeq" id="WP_345376094.1">
    <property type="nucleotide sequence ID" value="NZ_BAABLM010000004.1"/>
</dbReference>
<dbReference type="Proteomes" id="UP001501295">
    <property type="component" value="Unassembled WGS sequence"/>
</dbReference>
<dbReference type="Pfam" id="PF12730">
    <property type="entry name" value="ABC2_membrane_4"/>
    <property type="match status" value="1"/>
</dbReference>
<keyword evidence="2" id="KW-0472">Membrane</keyword>
<feature type="transmembrane region" description="Helical" evidence="2">
    <location>
        <begin position="277"/>
        <end position="296"/>
    </location>
</feature>
<evidence type="ECO:0000313" key="3">
    <source>
        <dbReference type="EMBL" id="GAA4678084.1"/>
    </source>
</evidence>